<dbReference type="AlphaFoldDB" id="A0A9W8GM56"/>
<dbReference type="EMBL" id="JANBTX010000021">
    <property type="protein sequence ID" value="KAJ2689696.1"/>
    <property type="molecule type" value="Genomic_DNA"/>
</dbReference>
<feature type="region of interest" description="Disordered" evidence="1">
    <location>
        <begin position="194"/>
        <end position="213"/>
    </location>
</feature>
<evidence type="ECO:0000313" key="3">
    <source>
        <dbReference type="Proteomes" id="UP001151516"/>
    </source>
</evidence>
<dbReference type="OrthoDB" id="5569090at2759"/>
<protein>
    <submittedName>
        <fullName evidence="2">Uncharacterized protein</fullName>
    </submittedName>
</protein>
<reference evidence="2" key="1">
    <citation type="submission" date="2022-07" db="EMBL/GenBank/DDBJ databases">
        <title>Phylogenomic reconstructions and comparative analyses of Kickxellomycotina fungi.</title>
        <authorList>
            <person name="Reynolds N.K."/>
            <person name="Stajich J.E."/>
            <person name="Barry K."/>
            <person name="Grigoriev I.V."/>
            <person name="Crous P."/>
            <person name="Smith M.E."/>
        </authorList>
    </citation>
    <scope>NUCLEOTIDE SEQUENCE</scope>
    <source>
        <strain evidence="2">CBS 109367</strain>
    </source>
</reference>
<evidence type="ECO:0000256" key="1">
    <source>
        <dbReference type="SAM" id="MobiDB-lite"/>
    </source>
</evidence>
<dbReference type="Proteomes" id="UP001151516">
    <property type="component" value="Unassembled WGS sequence"/>
</dbReference>
<sequence>MGAVESLPTLSYDRSHHRLFGGGDRQSATSISGNKPVRSATICLSSCTTGDEGDLLGDKGQVKRASTGRGLFRASLRRYSYRTAGSWIHSKKSEGVAHRMPSAEDVRISSFAGSIDAVPQLSASMPHLPTHVESVRTQLPPMASGKKGGGPIVAVGESVLPTIDFAGGSVATFEGSGENASASGIAEFRRKLARRLSRSSRPRRGNVGSSLYKRTRASDAAGLRNVDAATGVSNRNKRALSVEAESHVAPGAARLAFLPDVDTESALAKGLGLLRIGESLNIPLVSDTPDEASTDSGSRLLSDSIDSLLEMRLFQAMDDTQPSGANEMAAEAPKTLSASSSMSSISTSASSSLTLSGDELHPTTQHPGGAEMLDYEDFMYLSACENRRPQSPAHDSVRTATSEDDGQKWWPRCILPAQNMQYMPKLSLMLASENQPTGSHRSSESMWDSPRLLRARSEGAIGKPTSNAVGIGRRVDFWDVLGRCPMRPTSSLALASLKDMAKSSCADPSVCVRRRSGCESSAGGGGYVAGLADSASDSDEESMPAHGMGLAPMQRGAGPLQHLRGNKPRTKRVLSEPMQYILYNSYLRYYGRPNEAQ</sequence>
<organism evidence="2 3">
    <name type="scientific">Coemansia spiralis</name>
    <dbReference type="NCBI Taxonomy" id="417178"/>
    <lineage>
        <taxon>Eukaryota</taxon>
        <taxon>Fungi</taxon>
        <taxon>Fungi incertae sedis</taxon>
        <taxon>Zoopagomycota</taxon>
        <taxon>Kickxellomycotina</taxon>
        <taxon>Kickxellomycetes</taxon>
        <taxon>Kickxellales</taxon>
        <taxon>Kickxellaceae</taxon>
        <taxon>Coemansia</taxon>
    </lineage>
</organism>
<feature type="region of interest" description="Disordered" evidence="1">
    <location>
        <begin position="531"/>
        <end position="570"/>
    </location>
</feature>
<feature type="compositionally biased region" description="Low complexity" evidence="1">
    <location>
        <begin position="335"/>
        <end position="356"/>
    </location>
</feature>
<proteinExistence type="predicted"/>
<evidence type="ECO:0000313" key="2">
    <source>
        <dbReference type="EMBL" id="KAJ2689696.1"/>
    </source>
</evidence>
<comment type="caution">
    <text evidence="2">The sequence shown here is derived from an EMBL/GenBank/DDBJ whole genome shotgun (WGS) entry which is preliminary data.</text>
</comment>
<feature type="compositionally biased region" description="Basic residues" evidence="1">
    <location>
        <begin position="194"/>
        <end position="204"/>
    </location>
</feature>
<keyword evidence="3" id="KW-1185">Reference proteome</keyword>
<accession>A0A9W8GM56</accession>
<feature type="region of interest" description="Disordered" evidence="1">
    <location>
        <begin position="321"/>
        <end position="369"/>
    </location>
</feature>
<gene>
    <name evidence="2" type="ORF">IWW39_001288</name>
</gene>
<name>A0A9W8GM56_9FUNG</name>